<keyword evidence="2 5" id="KW-0540">Nuclease</keyword>
<comment type="function">
    <text evidence="5">RNA-free RNase P that catalyzes the removal of the 5'-leader sequence from pre-tRNA to produce the mature 5'-terminus.</text>
</comment>
<dbReference type="PANTHER" id="PTHR41173">
    <property type="entry name" value="UPF0278 PROTEIN TK1425"/>
    <property type="match status" value="1"/>
</dbReference>
<evidence type="ECO:0000313" key="7">
    <source>
        <dbReference type="EMBL" id="QZP37022.1"/>
    </source>
</evidence>
<keyword evidence="3 5" id="KW-0255">Endonuclease</keyword>
<organism evidence="7 8">
    <name type="scientific">Halobaculum magnesiiphilum</name>
    <dbReference type="NCBI Taxonomy" id="1017351"/>
    <lineage>
        <taxon>Archaea</taxon>
        <taxon>Methanobacteriati</taxon>
        <taxon>Methanobacteriota</taxon>
        <taxon>Stenosarchaea group</taxon>
        <taxon>Halobacteria</taxon>
        <taxon>Halobacteriales</taxon>
        <taxon>Haloferacaceae</taxon>
        <taxon>Halobaculum</taxon>
    </lineage>
</organism>
<name>A0A8T8WAX9_9EURY</name>
<evidence type="ECO:0000256" key="4">
    <source>
        <dbReference type="ARBA" id="ARBA00022801"/>
    </source>
</evidence>
<dbReference type="NCBIfam" id="NF003341">
    <property type="entry name" value="PRK04358.1-2"/>
    <property type="match status" value="1"/>
</dbReference>
<dbReference type="GeneID" id="67178891"/>
<comment type="similarity">
    <text evidence="5">Belongs to the HARP family.</text>
</comment>
<protein>
    <recommendedName>
        <fullName evidence="5">RNA-free ribonuclease P</fullName>
        <shortName evidence="5">RNA-free RNase P</shortName>
        <ecNumber evidence="5">3.1.26.5</ecNumber>
    </recommendedName>
    <alternativeName>
        <fullName evidence="5">Protein-only RNase P</fullName>
    </alternativeName>
</protein>
<dbReference type="RefSeq" id="WP_222606837.1">
    <property type="nucleotide sequence ID" value="NZ_CP081958.1"/>
</dbReference>
<evidence type="ECO:0000313" key="8">
    <source>
        <dbReference type="Proteomes" id="UP000826254"/>
    </source>
</evidence>
<dbReference type="AlphaFoldDB" id="A0A8T8WAX9"/>
<comment type="catalytic activity">
    <reaction evidence="5">
        <text>Endonucleolytic cleavage of RNA, removing 5'-extranucleotides from tRNA precursor.</text>
        <dbReference type="EC" id="3.1.26.5"/>
    </reaction>
</comment>
<evidence type="ECO:0000256" key="6">
    <source>
        <dbReference type="SAM" id="MobiDB-lite"/>
    </source>
</evidence>
<proteinExistence type="inferred from homology"/>
<dbReference type="NCBIfam" id="TIGR03875">
    <property type="entry name" value="RNA_lig_partner"/>
    <property type="match status" value="1"/>
</dbReference>
<feature type="compositionally biased region" description="Acidic residues" evidence="6">
    <location>
        <begin position="237"/>
        <end position="247"/>
    </location>
</feature>
<dbReference type="Proteomes" id="UP000826254">
    <property type="component" value="Chromosome"/>
</dbReference>
<feature type="region of interest" description="Disordered" evidence="6">
    <location>
        <begin position="227"/>
        <end position="247"/>
    </location>
</feature>
<evidence type="ECO:0000256" key="2">
    <source>
        <dbReference type="ARBA" id="ARBA00022722"/>
    </source>
</evidence>
<dbReference type="GO" id="GO:0001682">
    <property type="term" value="P:tRNA 5'-leader removal"/>
    <property type="evidence" value="ECO:0007669"/>
    <property type="project" value="UniProtKB-UniRule"/>
</dbReference>
<dbReference type="KEGG" id="hmp:K6T50_12075"/>
<sequence>MPATPPRQQFVLDTSLFITEGIRREDESVEDAVLRLLDLIATARLELNASCYVPPSIHDELATMLRDRDVSDEVFSKLDTWVIRKSPDRYGVQIPADIVYQFVDEMNDRVDRGLRVSEEAVREVEALDPEQLTAGEPAGDDDHEYMSAADRVVSDLRDKYRRALRQGVLDSREDFDLLVLARELEAGVVTEDRGIISWADQFGLRYVRGRQFPTLLREYLRASGVEGYADPSRLPETPEDGDEGEEG</sequence>
<dbReference type="GO" id="GO:0004526">
    <property type="term" value="F:ribonuclease P activity"/>
    <property type="evidence" value="ECO:0007669"/>
    <property type="project" value="UniProtKB-UniRule"/>
</dbReference>
<keyword evidence="8" id="KW-1185">Reference proteome</keyword>
<gene>
    <name evidence="7" type="ORF">K6T50_12075</name>
</gene>
<keyword evidence="7" id="KW-0436">Ligase</keyword>
<dbReference type="EC" id="3.1.26.5" evidence="5"/>
<dbReference type="GO" id="GO:0016874">
    <property type="term" value="F:ligase activity"/>
    <property type="evidence" value="ECO:0007669"/>
    <property type="project" value="UniProtKB-KW"/>
</dbReference>
<dbReference type="EMBL" id="CP081958">
    <property type="protein sequence ID" value="QZP37022.1"/>
    <property type="molecule type" value="Genomic_DNA"/>
</dbReference>
<dbReference type="PANTHER" id="PTHR41173:SF1">
    <property type="entry name" value="RNA-FREE RIBONUCLEASE P"/>
    <property type="match status" value="1"/>
</dbReference>
<dbReference type="Pfam" id="PF08745">
    <property type="entry name" value="PIN_5"/>
    <property type="match status" value="1"/>
</dbReference>
<evidence type="ECO:0000256" key="3">
    <source>
        <dbReference type="ARBA" id="ARBA00022759"/>
    </source>
</evidence>
<dbReference type="InterPro" id="IPR014856">
    <property type="entry name" value="RNA_free_RNase_P"/>
</dbReference>
<dbReference type="HAMAP" id="MF_01078">
    <property type="entry name" value="RNA_free_RNase_P"/>
    <property type="match status" value="1"/>
</dbReference>
<reference evidence="7 8" key="1">
    <citation type="journal article" date="2021" name="Int. J. Syst. Evol. Microbiol.">
        <title>Halobaculum halophilum sp. nov. and Halobaculum salinum sp. nov., isolated from salt lake and saline soil.</title>
        <authorList>
            <person name="Cui H.L."/>
            <person name="Shi X.W."/>
            <person name="Yin X.M."/>
            <person name="Yang X.Y."/>
            <person name="Hou J."/>
            <person name="Zhu L."/>
        </authorList>
    </citation>
    <scope>NUCLEOTIDE SEQUENCE [LARGE SCALE GENOMIC DNA]</scope>
    <source>
        <strain evidence="7 8">NBRC 109044</strain>
    </source>
</reference>
<keyword evidence="1 5" id="KW-0819">tRNA processing</keyword>
<accession>A0A8T8WAX9</accession>
<evidence type="ECO:0000256" key="5">
    <source>
        <dbReference type="HAMAP-Rule" id="MF_01078"/>
    </source>
</evidence>
<dbReference type="CDD" id="cd18691">
    <property type="entry name" value="PIN_VapC-like"/>
    <property type="match status" value="1"/>
</dbReference>
<keyword evidence="4 5" id="KW-0378">Hydrolase</keyword>
<evidence type="ECO:0000256" key="1">
    <source>
        <dbReference type="ARBA" id="ARBA00022694"/>
    </source>
</evidence>